<dbReference type="Pfam" id="PF01636">
    <property type="entry name" value="APH"/>
    <property type="match status" value="1"/>
</dbReference>
<dbReference type="RefSeq" id="WP_197015171.1">
    <property type="nucleotide sequence ID" value="NZ_BAABES010000018.1"/>
</dbReference>
<reference evidence="2" key="1">
    <citation type="submission" date="2020-11" db="EMBL/GenBank/DDBJ databases">
        <title>Sequencing the genomes of 1000 actinobacteria strains.</title>
        <authorList>
            <person name="Klenk H.-P."/>
        </authorList>
    </citation>
    <scope>NUCLEOTIDE SEQUENCE</scope>
    <source>
        <strain evidence="2">DSM 43175</strain>
    </source>
</reference>
<dbReference type="InterPro" id="IPR011009">
    <property type="entry name" value="Kinase-like_dom_sf"/>
</dbReference>
<dbReference type="AlphaFoldDB" id="A0A931GMC9"/>
<dbReference type="EMBL" id="JADOUA010000001">
    <property type="protein sequence ID" value="MBG6093063.1"/>
    <property type="molecule type" value="Genomic_DNA"/>
</dbReference>
<comment type="caution">
    <text evidence="2">The sequence shown here is derived from an EMBL/GenBank/DDBJ whole genome shotgun (WGS) entry which is preliminary data.</text>
</comment>
<gene>
    <name evidence="2" type="ORF">IW256_007176</name>
</gene>
<evidence type="ECO:0000259" key="1">
    <source>
        <dbReference type="Pfam" id="PF01636"/>
    </source>
</evidence>
<sequence>MTPRPPRIGWAELPRETRAAVEACAGSVTEVDRVEMGERSDIASVLDTEAGKVFAKGVPAADRQAAWLENEARINPYVAGLAPPLRWRVEAGGWLVLGFEYIEGRHVVYSPGSGDMAKLAAVLKALQEIPCPDVVYRRAEWRWKDFTDRAETMAGEAMIHADLNPGNVLITEDRAYLVDWAGTCRGAGWVELAMLIPRLIGHGHGPAEAEEWAAQFTPWRDAAAEDVDLFVAAESIRWDKVAADWPYPRILLAANTSRQWKEWRRGR</sequence>
<protein>
    <recommendedName>
        <fullName evidence="1">Aminoglycoside phosphotransferase domain-containing protein</fullName>
    </recommendedName>
</protein>
<dbReference type="Gene3D" id="1.10.510.10">
    <property type="entry name" value="Transferase(Phosphotransferase) domain 1"/>
    <property type="match status" value="1"/>
</dbReference>
<feature type="domain" description="Aminoglycoside phosphotransferase" evidence="1">
    <location>
        <begin position="156"/>
        <end position="217"/>
    </location>
</feature>
<evidence type="ECO:0000313" key="2">
    <source>
        <dbReference type="EMBL" id="MBG6093063.1"/>
    </source>
</evidence>
<dbReference type="SUPFAM" id="SSF56112">
    <property type="entry name" value="Protein kinase-like (PK-like)"/>
    <property type="match status" value="1"/>
</dbReference>
<keyword evidence="3" id="KW-1185">Reference proteome</keyword>
<accession>A0A931GMC9</accession>
<dbReference type="Proteomes" id="UP000614047">
    <property type="component" value="Unassembled WGS sequence"/>
</dbReference>
<organism evidence="2 3">
    <name type="scientific">Actinomadura viridis</name>
    <dbReference type="NCBI Taxonomy" id="58110"/>
    <lineage>
        <taxon>Bacteria</taxon>
        <taxon>Bacillati</taxon>
        <taxon>Actinomycetota</taxon>
        <taxon>Actinomycetes</taxon>
        <taxon>Streptosporangiales</taxon>
        <taxon>Thermomonosporaceae</taxon>
        <taxon>Actinomadura</taxon>
    </lineage>
</organism>
<evidence type="ECO:0000313" key="3">
    <source>
        <dbReference type="Proteomes" id="UP000614047"/>
    </source>
</evidence>
<dbReference type="InterPro" id="IPR002575">
    <property type="entry name" value="Aminoglycoside_PTrfase"/>
</dbReference>
<proteinExistence type="predicted"/>
<name>A0A931GMC9_9ACTN</name>